<dbReference type="Proteomes" id="UP001596200">
    <property type="component" value="Unassembled WGS sequence"/>
</dbReference>
<proteinExistence type="predicted"/>
<dbReference type="Gene3D" id="3.10.450.50">
    <property type="match status" value="1"/>
</dbReference>
<dbReference type="InterPro" id="IPR032710">
    <property type="entry name" value="NTF2-like_dom_sf"/>
</dbReference>
<comment type="caution">
    <text evidence="2">The sequence shown here is derived from an EMBL/GenBank/DDBJ whole genome shotgun (WGS) entry which is preliminary data.</text>
</comment>
<reference evidence="3" key="1">
    <citation type="journal article" date="2019" name="Int. J. Syst. Evol. Microbiol.">
        <title>The Global Catalogue of Microorganisms (GCM) 10K type strain sequencing project: providing services to taxonomists for standard genome sequencing and annotation.</title>
        <authorList>
            <consortium name="The Broad Institute Genomics Platform"/>
            <consortium name="The Broad Institute Genome Sequencing Center for Infectious Disease"/>
            <person name="Wu L."/>
            <person name="Ma J."/>
        </authorList>
    </citation>
    <scope>NUCLEOTIDE SEQUENCE [LARGE SCALE GENOMIC DNA]</scope>
    <source>
        <strain evidence="3">JCM 4147</strain>
    </source>
</reference>
<dbReference type="RefSeq" id="WP_344513061.1">
    <property type="nucleotide sequence ID" value="NZ_BAAATU010000024.1"/>
</dbReference>
<feature type="domain" description="SnoaL-like" evidence="1">
    <location>
        <begin position="12"/>
        <end position="106"/>
    </location>
</feature>
<keyword evidence="3" id="KW-1185">Reference proteome</keyword>
<dbReference type="SUPFAM" id="SSF54427">
    <property type="entry name" value="NTF2-like"/>
    <property type="match status" value="1"/>
</dbReference>
<evidence type="ECO:0000313" key="3">
    <source>
        <dbReference type="Proteomes" id="UP001596200"/>
    </source>
</evidence>
<evidence type="ECO:0000259" key="1">
    <source>
        <dbReference type="Pfam" id="PF12680"/>
    </source>
</evidence>
<sequence length="129" mass="14807">MTTTAELRAVAETYWSAADARDWDAFAATLADEVLYELPQARERIRGKDRYLRFNREHPGARRVRVERVVADGEGRQAAVRTRFTVGAEELHAIHFFVFDAAGRISGITDFWPEPYEPPAGRDHLVERY</sequence>
<dbReference type="EMBL" id="JBHSPU010000009">
    <property type="protein sequence ID" value="MFC5913273.1"/>
    <property type="molecule type" value="Genomic_DNA"/>
</dbReference>
<name>A0ABW1GGI1_9ACTN</name>
<gene>
    <name evidence="2" type="ORF">ACFP1B_07500</name>
</gene>
<dbReference type="Pfam" id="PF12680">
    <property type="entry name" value="SnoaL_2"/>
    <property type="match status" value="1"/>
</dbReference>
<dbReference type="InterPro" id="IPR037401">
    <property type="entry name" value="SnoaL-like"/>
</dbReference>
<protein>
    <submittedName>
        <fullName evidence="2">Nuclear transport factor 2 family protein</fullName>
    </submittedName>
</protein>
<evidence type="ECO:0000313" key="2">
    <source>
        <dbReference type="EMBL" id="MFC5913273.1"/>
    </source>
</evidence>
<organism evidence="2 3">
    <name type="scientific">Streptomyces pulveraceus</name>
    <dbReference type="NCBI Taxonomy" id="68258"/>
    <lineage>
        <taxon>Bacteria</taxon>
        <taxon>Bacillati</taxon>
        <taxon>Actinomycetota</taxon>
        <taxon>Actinomycetes</taxon>
        <taxon>Kitasatosporales</taxon>
        <taxon>Streptomycetaceae</taxon>
        <taxon>Streptomyces</taxon>
    </lineage>
</organism>
<accession>A0ABW1GGI1</accession>